<dbReference type="GO" id="GO:0003690">
    <property type="term" value="F:double-stranded DNA binding"/>
    <property type="evidence" value="ECO:0007669"/>
    <property type="project" value="InterPro"/>
</dbReference>
<reference evidence="3" key="1">
    <citation type="journal article" date="2022" name="bioRxiv">
        <title>Sequencing and chromosome-scale assembly of the giantPleurodeles waltlgenome.</title>
        <authorList>
            <person name="Brown T."/>
            <person name="Elewa A."/>
            <person name="Iarovenko S."/>
            <person name="Subramanian E."/>
            <person name="Araus A.J."/>
            <person name="Petzold A."/>
            <person name="Susuki M."/>
            <person name="Suzuki K.-i.T."/>
            <person name="Hayashi T."/>
            <person name="Toyoda A."/>
            <person name="Oliveira C."/>
            <person name="Osipova E."/>
            <person name="Leigh N.D."/>
            <person name="Simon A."/>
            <person name="Yun M.H."/>
        </authorList>
    </citation>
    <scope>NUCLEOTIDE SEQUENCE</scope>
    <source>
        <strain evidence="3">20211129_DDA</strain>
        <tissue evidence="3">Liver</tissue>
    </source>
</reference>
<dbReference type="Proteomes" id="UP001066276">
    <property type="component" value="Chromosome 6"/>
</dbReference>
<dbReference type="EMBL" id="JANPWB010000010">
    <property type="protein sequence ID" value="KAJ1144820.1"/>
    <property type="molecule type" value="Genomic_DNA"/>
</dbReference>
<evidence type="ECO:0000256" key="1">
    <source>
        <dbReference type="SAM" id="MobiDB-lite"/>
    </source>
</evidence>
<feature type="compositionally biased region" description="Basic and acidic residues" evidence="1">
    <location>
        <begin position="196"/>
        <end position="205"/>
    </location>
</feature>
<proteinExistence type="predicted"/>
<feature type="region of interest" description="Disordered" evidence="1">
    <location>
        <begin position="285"/>
        <end position="389"/>
    </location>
</feature>
<feature type="region of interest" description="Disordered" evidence="1">
    <location>
        <begin position="186"/>
        <end position="251"/>
    </location>
</feature>
<evidence type="ECO:0000259" key="2">
    <source>
        <dbReference type="Pfam" id="PF23058"/>
    </source>
</evidence>
<dbReference type="InterPro" id="IPR057811">
    <property type="entry name" value="RBD_ZCCHC3_2nd"/>
</dbReference>
<organism evidence="3 4">
    <name type="scientific">Pleurodeles waltl</name>
    <name type="common">Iberian ribbed newt</name>
    <dbReference type="NCBI Taxonomy" id="8319"/>
    <lineage>
        <taxon>Eukaryota</taxon>
        <taxon>Metazoa</taxon>
        <taxon>Chordata</taxon>
        <taxon>Craniata</taxon>
        <taxon>Vertebrata</taxon>
        <taxon>Euteleostomi</taxon>
        <taxon>Amphibia</taxon>
        <taxon>Batrachia</taxon>
        <taxon>Caudata</taxon>
        <taxon>Salamandroidea</taxon>
        <taxon>Salamandridae</taxon>
        <taxon>Pleurodelinae</taxon>
        <taxon>Pleurodeles</taxon>
    </lineage>
</organism>
<comment type="caution">
    <text evidence="3">The sequence shown here is derived from an EMBL/GenBank/DDBJ whole genome shotgun (WGS) entry which is preliminary data.</text>
</comment>
<feature type="compositionally biased region" description="Basic and acidic residues" evidence="1">
    <location>
        <begin position="356"/>
        <end position="383"/>
    </location>
</feature>
<feature type="compositionally biased region" description="Basic residues" evidence="1">
    <location>
        <begin position="335"/>
        <end position="344"/>
    </location>
</feature>
<dbReference type="PANTHER" id="PTHR22639">
    <property type="entry name" value="GAG-RELATED PROTEIN"/>
    <property type="match status" value="1"/>
</dbReference>
<evidence type="ECO:0000313" key="3">
    <source>
        <dbReference type="EMBL" id="KAJ1144820.1"/>
    </source>
</evidence>
<dbReference type="InterPro" id="IPR042509">
    <property type="entry name" value="ZCCHC3"/>
</dbReference>
<sequence>MRWGVKDKAGPKLDRDLFLEKVIKPAGIPGEEVLSCQASASGWIFLLSFITHTLYRKYWKFFQGKKGEKPFNSFNISTGWEPASTEKRITVKMTNPHIPDRDIALLLQRYGTIAKGSTKVRDKRSIWNTTWQAIINLHKDPAVRDGLRHPPASFYLGADEGRIRYLGQPFTCRKCQAVGYKRMDCPRSTAGCADQPDTRRADAQGKRCATSVEEKATPTTSAQSLTDPEPTQQQLQQPQPRRPPDQSWTLLPMQRITNPQDPTQRRTDLAPPLETAVSVEPTHLEGIPEKGAATDAPPPEAQGEPEQTPETGAEEGKEPKATTRTPTPTLAPEKTKKKSKHSKKKVDNSSEDEEEIVKAWKEVKSQRLRDKYRKEKEEKEERRRTRTKG</sequence>
<dbReference type="Pfam" id="PF23058">
    <property type="entry name" value="RBD_ZCCHC3_2nd"/>
    <property type="match status" value="1"/>
</dbReference>
<dbReference type="PANTHER" id="PTHR22639:SF7">
    <property type="entry name" value="CCHC-TYPE DOMAIN-CONTAINING PROTEIN"/>
    <property type="match status" value="1"/>
</dbReference>
<name>A0AAV7R031_PLEWA</name>
<feature type="compositionally biased region" description="Low complexity" evidence="1">
    <location>
        <begin position="322"/>
        <end position="332"/>
    </location>
</feature>
<protein>
    <recommendedName>
        <fullName evidence="2">Zinc finger CCHC domain-containing protein</fullName>
    </recommendedName>
</protein>
<feature type="compositionally biased region" description="Low complexity" evidence="1">
    <location>
        <begin position="225"/>
        <end position="239"/>
    </location>
</feature>
<dbReference type="GO" id="GO:0003723">
    <property type="term" value="F:RNA binding"/>
    <property type="evidence" value="ECO:0007669"/>
    <property type="project" value="InterPro"/>
</dbReference>
<dbReference type="GO" id="GO:0002218">
    <property type="term" value="P:activation of innate immune response"/>
    <property type="evidence" value="ECO:0007669"/>
    <property type="project" value="InterPro"/>
</dbReference>
<gene>
    <name evidence="3" type="ORF">NDU88_011114</name>
</gene>
<evidence type="ECO:0000313" key="4">
    <source>
        <dbReference type="Proteomes" id="UP001066276"/>
    </source>
</evidence>
<dbReference type="AlphaFoldDB" id="A0AAV7R031"/>
<feature type="domain" description="Zinc finger CCHC" evidence="2">
    <location>
        <begin position="91"/>
        <end position="165"/>
    </location>
</feature>
<feature type="compositionally biased region" description="Low complexity" evidence="1">
    <location>
        <begin position="301"/>
        <end position="311"/>
    </location>
</feature>
<keyword evidence="4" id="KW-1185">Reference proteome</keyword>
<accession>A0AAV7R031</accession>